<dbReference type="RefSeq" id="WP_006156665.1">
    <property type="nucleotide sequence ID" value="NZ_AHJE01000012.1"/>
</dbReference>
<dbReference type="AlphaFoldDB" id="H1RZV3"/>
<comment type="caution">
    <text evidence="2">The sequence shown here is derived from an EMBL/GenBank/DDBJ whole genome shotgun (WGS) entry which is preliminary data.</text>
</comment>
<sequence>MRENTVLSRAQSATVTNLGGSQGASAEADLKAVYDAFGISAPARTLSVLLACIDNVRRHAECLHAIECEFIMVPGEPDDAYPDDERNDESPLYWGASPEQYVEQFRKALQTIAAPRPSEDKRDTTAAARAALAECGRQVDAEGPPPAHDERLDRAAIVKGEGK</sequence>
<feature type="region of interest" description="Disordered" evidence="1">
    <location>
        <begin position="113"/>
        <end position="163"/>
    </location>
</feature>
<protein>
    <submittedName>
        <fullName evidence="2">Uncharacterized protein</fullName>
    </submittedName>
</protein>
<accession>H1RZV3</accession>
<proteinExistence type="predicted"/>
<evidence type="ECO:0000256" key="1">
    <source>
        <dbReference type="SAM" id="MobiDB-lite"/>
    </source>
</evidence>
<evidence type="ECO:0000313" key="2">
    <source>
        <dbReference type="EMBL" id="EHP44169.1"/>
    </source>
</evidence>
<feature type="compositionally biased region" description="Basic and acidic residues" evidence="1">
    <location>
        <begin position="147"/>
        <end position="163"/>
    </location>
</feature>
<evidence type="ECO:0000313" key="3">
    <source>
        <dbReference type="Proteomes" id="UP000005808"/>
    </source>
</evidence>
<name>H1RZV3_9BURK</name>
<gene>
    <name evidence="2" type="ORF">OR16_04297</name>
</gene>
<dbReference type="Proteomes" id="UP000005808">
    <property type="component" value="Unassembled WGS sequence"/>
</dbReference>
<dbReference type="EMBL" id="AHJE01000012">
    <property type="protein sequence ID" value="EHP44169.1"/>
    <property type="molecule type" value="Genomic_DNA"/>
</dbReference>
<dbReference type="PATRIC" id="fig|1127483.3.peg.857"/>
<reference evidence="2 3" key="1">
    <citation type="journal article" date="2012" name="J. Bacteriol.">
        <title>De Novo Genome Project of Cupriavidus basilensis OR16.</title>
        <authorList>
            <person name="Cserhati M."/>
            <person name="Kriszt B."/>
            <person name="Szoboszlay S."/>
            <person name="Toth A."/>
            <person name="Szabo I."/>
            <person name="Tancsics A."/>
            <person name="Nagy I."/>
            <person name="Horvath B."/>
            <person name="Nagy I."/>
            <person name="Kukolya J."/>
        </authorList>
    </citation>
    <scope>NUCLEOTIDE SEQUENCE [LARGE SCALE GENOMIC DNA]</scope>
    <source>
        <strain evidence="2 3">OR16</strain>
    </source>
</reference>
<organism evidence="2 3">
    <name type="scientific">Cupriavidus basilensis OR16</name>
    <dbReference type="NCBI Taxonomy" id="1127483"/>
    <lineage>
        <taxon>Bacteria</taxon>
        <taxon>Pseudomonadati</taxon>
        <taxon>Pseudomonadota</taxon>
        <taxon>Betaproteobacteria</taxon>
        <taxon>Burkholderiales</taxon>
        <taxon>Burkholderiaceae</taxon>
        <taxon>Cupriavidus</taxon>
    </lineage>
</organism>